<feature type="chain" id="PRO_5034607022" description="Laminin N-terminal domain-containing protein" evidence="3">
    <location>
        <begin position="20"/>
        <end position="70"/>
    </location>
</feature>
<protein>
    <recommendedName>
        <fullName evidence="4">Laminin N-terminal domain-containing protein</fullName>
    </recommendedName>
</protein>
<evidence type="ECO:0000256" key="3">
    <source>
        <dbReference type="SAM" id="SignalP"/>
    </source>
</evidence>
<keyword evidence="6" id="KW-1185">Reference proteome</keyword>
<evidence type="ECO:0000313" key="5">
    <source>
        <dbReference type="Ensembl" id="ENSNMLP00000039476.1"/>
    </source>
</evidence>
<feature type="signal peptide" evidence="3">
    <location>
        <begin position="1"/>
        <end position="19"/>
    </location>
</feature>
<evidence type="ECO:0000259" key="4">
    <source>
        <dbReference type="PROSITE" id="PS51117"/>
    </source>
</evidence>
<keyword evidence="3" id="KW-0732">Signal</keyword>
<evidence type="ECO:0000256" key="2">
    <source>
        <dbReference type="ARBA" id="ARBA00023292"/>
    </source>
</evidence>
<organism evidence="5 6">
    <name type="scientific">Neogobius melanostomus</name>
    <name type="common">round goby</name>
    <dbReference type="NCBI Taxonomy" id="47308"/>
    <lineage>
        <taxon>Eukaryota</taxon>
        <taxon>Metazoa</taxon>
        <taxon>Chordata</taxon>
        <taxon>Craniata</taxon>
        <taxon>Vertebrata</taxon>
        <taxon>Euteleostomi</taxon>
        <taxon>Actinopterygii</taxon>
        <taxon>Neopterygii</taxon>
        <taxon>Teleostei</taxon>
        <taxon>Neoteleostei</taxon>
        <taxon>Acanthomorphata</taxon>
        <taxon>Gobiaria</taxon>
        <taxon>Gobiiformes</taxon>
        <taxon>Gobioidei</taxon>
        <taxon>Gobiidae</taxon>
        <taxon>Benthophilinae</taxon>
        <taxon>Neogobiini</taxon>
        <taxon>Neogobius</taxon>
    </lineage>
</organism>
<sequence length="70" mass="7505">VRPGIFFPLLTVLSQVSIATYNCLLGACYPPSGDLLQGRTQQLWASSTCGLSGSEVYCTPYQQVSADPSF</sequence>
<evidence type="ECO:0000256" key="1">
    <source>
        <dbReference type="ARBA" id="ARBA00023157"/>
    </source>
</evidence>
<keyword evidence="2" id="KW-0424">Laminin EGF-like domain</keyword>
<name>A0A8C6UXP3_9GOBI</name>
<reference evidence="5" key="2">
    <citation type="submission" date="2025-09" db="UniProtKB">
        <authorList>
            <consortium name="Ensembl"/>
        </authorList>
    </citation>
    <scope>IDENTIFICATION</scope>
</reference>
<dbReference type="Gene3D" id="2.60.120.260">
    <property type="entry name" value="Galactose-binding domain-like"/>
    <property type="match status" value="1"/>
</dbReference>
<feature type="domain" description="Laminin N-terminal" evidence="4">
    <location>
        <begin position="24"/>
        <end position="70"/>
    </location>
</feature>
<dbReference type="Proteomes" id="UP000694523">
    <property type="component" value="Unplaced"/>
</dbReference>
<dbReference type="Ensembl" id="ENSNMLT00000043919.1">
    <property type="protein sequence ID" value="ENSNMLP00000039476.1"/>
    <property type="gene ID" value="ENSNMLG00000024307.1"/>
</dbReference>
<dbReference type="InterPro" id="IPR008211">
    <property type="entry name" value="Laminin_N"/>
</dbReference>
<reference evidence="5" key="1">
    <citation type="submission" date="2025-08" db="UniProtKB">
        <authorList>
            <consortium name="Ensembl"/>
        </authorList>
    </citation>
    <scope>IDENTIFICATION</scope>
</reference>
<dbReference type="PROSITE" id="PS51117">
    <property type="entry name" value="LAMININ_NTER"/>
    <property type="match status" value="1"/>
</dbReference>
<proteinExistence type="predicted"/>
<evidence type="ECO:0000313" key="6">
    <source>
        <dbReference type="Proteomes" id="UP000694523"/>
    </source>
</evidence>
<dbReference type="AlphaFoldDB" id="A0A8C6UXP3"/>
<keyword evidence="1" id="KW-1015">Disulfide bond</keyword>
<accession>A0A8C6UXP3</accession>